<dbReference type="GO" id="GO:0071596">
    <property type="term" value="P:ubiquitin-dependent protein catabolic process via the N-end rule pathway"/>
    <property type="evidence" value="ECO:0007669"/>
    <property type="project" value="InterPro"/>
</dbReference>
<evidence type="ECO:0000256" key="4">
    <source>
        <dbReference type="HAMAP-Rule" id="MF_00689"/>
    </source>
</evidence>
<feature type="domain" description="N-end rule aminoacyl transferase C-terminal" evidence="6">
    <location>
        <begin position="105"/>
        <end position="224"/>
    </location>
</feature>
<comment type="similarity">
    <text evidence="4">Belongs to the R-transferase family. Bpt subfamily.</text>
</comment>
<evidence type="ECO:0000256" key="1">
    <source>
        <dbReference type="ARBA" id="ARBA00022490"/>
    </source>
</evidence>
<dbReference type="HAMAP" id="MF_00689">
    <property type="entry name" value="Bpt"/>
    <property type="match status" value="1"/>
</dbReference>
<evidence type="ECO:0000256" key="2">
    <source>
        <dbReference type="ARBA" id="ARBA00022679"/>
    </source>
</evidence>
<accession>A0A1T4VXP0</accession>
<dbReference type="EMBL" id="FUYB01000002">
    <property type="protein sequence ID" value="SKA69772.1"/>
    <property type="molecule type" value="Genomic_DNA"/>
</dbReference>
<dbReference type="NCBIfam" id="NF002342">
    <property type="entry name" value="PRK01305.1-3"/>
    <property type="match status" value="1"/>
</dbReference>
<dbReference type="PANTHER" id="PTHR21367">
    <property type="entry name" value="ARGININE-TRNA-PROTEIN TRANSFERASE 1"/>
    <property type="match status" value="1"/>
</dbReference>
<dbReference type="InterPro" id="IPR007472">
    <property type="entry name" value="N-end_Aminoacyl_Trfase_C"/>
</dbReference>
<keyword evidence="1 4" id="KW-0963">Cytoplasm</keyword>
<protein>
    <recommendedName>
        <fullName evidence="4">Aspartate/glutamate leucyltransferase</fullName>
        <ecNumber evidence="4">2.3.2.29</ecNumber>
    </recommendedName>
</protein>
<dbReference type="EC" id="2.3.2.29" evidence="4"/>
<keyword evidence="3 4" id="KW-0012">Acyltransferase</keyword>
<evidence type="ECO:0000313" key="8">
    <source>
        <dbReference type="Proteomes" id="UP000190460"/>
    </source>
</evidence>
<evidence type="ECO:0000256" key="3">
    <source>
        <dbReference type="ARBA" id="ARBA00023315"/>
    </source>
</evidence>
<comment type="subcellular location">
    <subcellularLocation>
        <location evidence="4">Cytoplasm</location>
    </subcellularLocation>
</comment>
<dbReference type="SUPFAM" id="SSF55729">
    <property type="entry name" value="Acyl-CoA N-acyltransferases (Nat)"/>
    <property type="match status" value="1"/>
</dbReference>
<sequence>MLSNALELYITAAHECPYLEERKATNLLVDPAFAMDNRTYSHLLNKGFRRSGSDVYRPCCYRCQACVSTRILVDRFQPSRSQKRTWNLNQDLTVRVNEGGYREEYTELYLNYVRSRHAGGGMDEDTPHTFANFILTHWCHTVLLEFWQGERLLAVAATDWLKQGLSSVYTFFDPKQGSERGLGTFALMWQIHWAKELNLPYVYPGYWIQESPKMNYKVRFQPIEGFVNNQWVLLDKPTLA</sequence>
<proteinExistence type="inferred from homology"/>
<keyword evidence="2 4" id="KW-0808">Transferase</keyword>
<gene>
    <name evidence="4" type="primary">bpt</name>
    <name evidence="7" type="ORF">SAMN02745130_00579</name>
</gene>
<dbReference type="PIRSF" id="PIRSF037208">
    <property type="entry name" value="ATE_pro_prd"/>
    <property type="match status" value="1"/>
</dbReference>
<dbReference type="PANTHER" id="PTHR21367:SF1">
    <property type="entry name" value="ARGINYL-TRNA--PROTEIN TRANSFERASE 1"/>
    <property type="match status" value="1"/>
</dbReference>
<dbReference type="InterPro" id="IPR016181">
    <property type="entry name" value="Acyl_CoA_acyltransferase"/>
</dbReference>
<dbReference type="OrthoDB" id="9782022at2"/>
<evidence type="ECO:0000259" key="6">
    <source>
        <dbReference type="Pfam" id="PF04377"/>
    </source>
</evidence>
<dbReference type="NCBIfam" id="NF002341">
    <property type="entry name" value="PRK01305.1-1"/>
    <property type="match status" value="1"/>
</dbReference>
<dbReference type="InterPro" id="IPR017138">
    <property type="entry name" value="Asp_Glu_LeuTrfase"/>
</dbReference>
<comment type="catalytic activity">
    <reaction evidence="4">
        <text>N-terminal L-aspartyl-[protein] + L-leucyl-tRNA(Leu) = N-terminal L-leucyl-L-aspartyl-[protein] + tRNA(Leu) + H(+)</text>
        <dbReference type="Rhea" id="RHEA:50420"/>
        <dbReference type="Rhea" id="RHEA-COMP:9613"/>
        <dbReference type="Rhea" id="RHEA-COMP:9622"/>
        <dbReference type="Rhea" id="RHEA-COMP:12669"/>
        <dbReference type="Rhea" id="RHEA-COMP:12674"/>
        <dbReference type="ChEBI" id="CHEBI:15378"/>
        <dbReference type="ChEBI" id="CHEBI:64720"/>
        <dbReference type="ChEBI" id="CHEBI:78442"/>
        <dbReference type="ChEBI" id="CHEBI:78494"/>
        <dbReference type="ChEBI" id="CHEBI:133042"/>
        <dbReference type="EC" id="2.3.2.29"/>
    </reaction>
</comment>
<dbReference type="AlphaFoldDB" id="A0A1T4VXP0"/>
<name>A0A1T4VXP0_9GAMM</name>
<feature type="domain" description="N-end aminoacyl transferase N-terminal" evidence="5">
    <location>
        <begin position="14"/>
        <end position="84"/>
    </location>
</feature>
<dbReference type="GO" id="GO:0004057">
    <property type="term" value="F:arginyl-tRNA--protein transferase activity"/>
    <property type="evidence" value="ECO:0007669"/>
    <property type="project" value="InterPro"/>
</dbReference>
<dbReference type="InterPro" id="IPR030700">
    <property type="entry name" value="N-end_Aminoacyl_Trfase"/>
</dbReference>
<comment type="function">
    <text evidence="4">Functions in the N-end rule pathway of protein degradation where it conjugates Leu from its aminoacyl-tRNA to the N-termini of proteins containing an N-terminal aspartate or glutamate.</text>
</comment>
<dbReference type="Proteomes" id="UP000190460">
    <property type="component" value="Unassembled WGS sequence"/>
</dbReference>
<evidence type="ECO:0000259" key="5">
    <source>
        <dbReference type="Pfam" id="PF04376"/>
    </source>
</evidence>
<evidence type="ECO:0000313" key="7">
    <source>
        <dbReference type="EMBL" id="SKA69772.1"/>
    </source>
</evidence>
<dbReference type="Pfam" id="PF04377">
    <property type="entry name" value="ATE_C"/>
    <property type="match status" value="1"/>
</dbReference>
<dbReference type="InterPro" id="IPR007471">
    <property type="entry name" value="N-end_Aminoacyl_Trfase_N"/>
</dbReference>
<dbReference type="STRING" id="92487.SAMN02745130_00579"/>
<reference evidence="8" key="1">
    <citation type="submission" date="2017-02" db="EMBL/GenBank/DDBJ databases">
        <authorList>
            <person name="Varghese N."/>
            <person name="Submissions S."/>
        </authorList>
    </citation>
    <scope>NUCLEOTIDE SEQUENCE [LARGE SCALE GENOMIC DNA]</scope>
    <source>
        <strain evidence="8">ATCC 49788</strain>
    </source>
</reference>
<organism evidence="7 8">
    <name type="scientific">Thiothrix eikelboomii</name>
    <dbReference type="NCBI Taxonomy" id="92487"/>
    <lineage>
        <taxon>Bacteria</taxon>
        <taxon>Pseudomonadati</taxon>
        <taxon>Pseudomonadota</taxon>
        <taxon>Gammaproteobacteria</taxon>
        <taxon>Thiotrichales</taxon>
        <taxon>Thiotrichaceae</taxon>
        <taxon>Thiothrix</taxon>
    </lineage>
</organism>
<dbReference type="NCBIfam" id="NF002346">
    <property type="entry name" value="PRK01305.2-3"/>
    <property type="match status" value="1"/>
</dbReference>
<comment type="catalytic activity">
    <reaction evidence="4">
        <text>N-terminal L-glutamyl-[protein] + L-leucyl-tRNA(Leu) = N-terminal L-leucyl-L-glutamyl-[protein] + tRNA(Leu) + H(+)</text>
        <dbReference type="Rhea" id="RHEA:50412"/>
        <dbReference type="Rhea" id="RHEA-COMP:9613"/>
        <dbReference type="Rhea" id="RHEA-COMP:9622"/>
        <dbReference type="Rhea" id="RHEA-COMP:12664"/>
        <dbReference type="Rhea" id="RHEA-COMP:12668"/>
        <dbReference type="ChEBI" id="CHEBI:15378"/>
        <dbReference type="ChEBI" id="CHEBI:64721"/>
        <dbReference type="ChEBI" id="CHEBI:78442"/>
        <dbReference type="ChEBI" id="CHEBI:78494"/>
        <dbReference type="ChEBI" id="CHEBI:133041"/>
        <dbReference type="EC" id="2.3.2.29"/>
    </reaction>
</comment>
<dbReference type="GO" id="GO:0008914">
    <property type="term" value="F:leucyl-tRNA--protein transferase activity"/>
    <property type="evidence" value="ECO:0007669"/>
    <property type="project" value="UniProtKB-UniRule"/>
</dbReference>
<keyword evidence="8" id="KW-1185">Reference proteome</keyword>
<dbReference type="Pfam" id="PF04376">
    <property type="entry name" value="ATE_N"/>
    <property type="match status" value="1"/>
</dbReference>
<dbReference type="GO" id="GO:0005737">
    <property type="term" value="C:cytoplasm"/>
    <property type="evidence" value="ECO:0007669"/>
    <property type="project" value="UniProtKB-SubCell"/>
</dbReference>
<dbReference type="RefSeq" id="WP_078921065.1">
    <property type="nucleotide sequence ID" value="NZ_FUYB01000002.1"/>
</dbReference>